<dbReference type="InterPro" id="IPR056493">
    <property type="entry name" value="HVO_0513_N"/>
</dbReference>
<dbReference type="InterPro" id="IPR007050">
    <property type="entry name" value="HTH_bacterioopsin"/>
</dbReference>
<feature type="domain" description="HVO-0513-like N-terminal" evidence="4">
    <location>
        <begin position="16"/>
        <end position="149"/>
    </location>
</feature>
<dbReference type="InterPro" id="IPR036388">
    <property type="entry name" value="WH-like_DNA-bd_sf"/>
</dbReference>
<dbReference type="Pfam" id="PF04967">
    <property type="entry name" value="HTH_10"/>
    <property type="match status" value="1"/>
</dbReference>
<keyword evidence="6" id="KW-1185">Reference proteome</keyword>
<evidence type="ECO:0000259" key="4">
    <source>
        <dbReference type="Pfam" id="PF24278"/>
    </source>
</evidence>
<dbReference type="PANTHER" id="PTHR34236">
    <property type="entry name" value="DIMETHYL SULFOXIDE REDUCTASE TRANSCRIPTIONAL ACTIVATOR"/>
    <property type="match status" value="1"/>
</dbReference>
<evidence type="ECO:0000313" key="6">
    <source>
        <dbReference type="Proteomes" id="UP000471521"/>
    </source>
</evidence>
<proteinExistence type="predicted"/>
<dbReference type="Pfam" id="PF24278">
    <property type="entry name" value="HVO_0513_N"/>
    <property type="match status" value="1"/>
</dbReference>
<dbReference type="PANTHER" id="PTHR34236:SF1">
    <property type="entry name" value="DIMETHYL SULFOXIDE REDUCTASE TRANSCRIPTIONAL ACTIVATOR"/>
    <property type="match status" value="1"/>
</dbReference>
<keyword evidence="2" id="KW-0804">Transcription</keyword>
<dbReference type="Gene3D" id="1.10.10.10">
    <property type="entry name" value="Winged helix-like DNA-binding domain superfamily/Winged helix DNA-binding domain"/>
    <property type="match status" value="1"/>
</dbReference>
<evidence type="ECO:0000313" key="5">
    <source>
        <dbReference type="EMBL" id="MXR20646.1"/>
    </source>
</evidence>
<organism evidence="5 6">
    <name type="scientific">Halobacterium bonnevillei</name>
    <dbReference type="NCBI Taxonomy" id="2692200"/>
    <lineage>
        <taxon>Archaea</taxon>
        <taxon>Methanobacteriati</taxon>
        <taxon>Methanobacteriota</taxon>
        <taxon>Stenosarchaea group</taxon>
        <taxon>Halobacteria</taxon>
        <taxon>Halobacteriales</taxon>
        <taxon>Halobacteriaceae</taxon>
        <taxon>Halobacterium</taxon>
    </lineage>
</organism>
<keyword evidence="1" id="KW-0805">Transcription regulation</keyword>
<dbReference type="AlphaFoldDB" id="A0A6B0SJF0"/>
<accession>A0A6B0SJF0</accession>
<feature type="domain" description="HTH bat-type" evidence="3">
    <location>
        <begin position="159"/>
        <end position="210"/>
    </location>
</feature>
<evidence type="ECO:0000256" key="1">
    <source>
        <dbReference type="ARBA" id="ARBA00023015"/>
    </source>
</evidence>
<dbReference type="Proteomes" id="UP000471521">
    <property type="component" value="Unassembled WGS sequence"/>
</dbReference>
<dbReference type="RefSeq" id="WP_159526179.1">
    <property type="nucleotide sequence ID" value="NZ_WUUU01000054.1"/>
</dbReference>
<dbReference type="EMBL" id="WUUU01000054">
    <property type="protein sequence ID" value="MXR20646.1"/>
    <property type="molecule type" value="Genomic_DNA"/>
</dbReference>
<dbReference type="InterPro" id="IPR013324">
    <property type="entry name" value="RNA_pol_sigma_r3/r4-like"/>
</dbReference>
<evidence type="ECO:0000259" key="3">
    <source>
        <dbReference type="Pfam" id="PF04967"/>
    </source>
</evidence>
<dbReference type="SUPFAM" id="SSF88659">
    <property type="entry name" value="Sigma3 and sigma4 domains of RNA polymerase sigma factors"/>
    <property type="match status" value="1"/>
</dbReference>
<evidence type="ECO:0000256" key="2">
    <source>
        <dbReference type="ARBA" id="ARBA00023163"/>
    </source>
</evidence>
<reference evidence="5 6" key="1">
    <citation type="submission" date="2019-12" db="EMBL/GenBank/DDBJ databases">
        <title>Isolation and characterization of three novel carbon monoxide-oxidizing members of Halobacteria from salione crusts and soils.</title>
        <authorList>
            <person name="Myers M.R."/>
            <person name="King G.M."/>
        </authorList>
    </citation>
    <scope>NUCLEOTIDE SEQUENCE [LARGE SCALE GENOMIC DNA]</scope>
    <source>
        <strain evidence="5 6">PCN9</strain>
    </source>
</reference>
<dbReference type="OrthoDB" id="27447at2157"/>
<protein>
    <submittedName>
        <fullName evidence="5">Uncharacterized protein</fullName>
    </submittedName>
</protein>
<name>A0A6B0SJF0_9EURY</name>
<sequence length="214" mass="24247">MKHMRVRLGFPRRTRHPMHNFLVDHPGMHRQELWSWSFVGDLPTVLFRAVGDIDAYRERIAEVDAVERVDLTPVTDGSFYSFVHAEPSESEWEWMLAFSRASIVVMPPILYTDDGEAVFDVLGDPEDLRGMLAAFPERIDTTVERVGEYDHFRTPAAALTARQREVVETATELGYYEVPRDATLTDVAAELGVAESTVSDHLRKAEAELMPSVV</sequence>
<comment type="caution">
    <text evidence="5">The sequence shown here is derived from an EMBL/GenBank/DDBJ whole genome shotgun (WGS) entry which is preliminary data.</text>
</comment>
<gene>
    <name evidence="5" type="ORF">GRX66_08490</name>
</gene>